<feature type="chain" id="PRO_5012802591" evidence="1">
    <location>
        <begin position="28"/>
        <end position="420"/>
    </location>
</feature>
<dbReference type="SUPFAM" id="SSF52266">
    <property type="entry name" value="SGNH hydrolase"/>
    <property type="match status" value="1"/>
</dbReference>
<evidence type="ECO:0000313" key="3">
    <source>
        <dbReference type="Proteomes" id="UP000195897"/>
    </source>
</evidence>
<proteinExistence type="predicted"/>
<feature type="signal peptide" evidence="1">
    <location>
        <begin position="1"/>
        <end position="27"/>
    </location>
</feature>
<reference evidence="3" key="1">
    <citation type="submission" date="2017-04" db="EMBL/GenBank/DDBJ databases">
        <title>Function of individual gut microbiota members based on whole genome sequencing of pure cultures obtained from chicken caecum.</title>
        <authorList>
            <person name="Medvecky M."/>
            <person name="Cejkova D."/>
            <person name="Polansky O."/>
            <person name="Karasova D."/>
            <person name="Kubasova T."/>
            <person name="Cizek A."/>
            <person name="Rychlik I."/>
        </authorList>
    </citation>
    <scope>NUCLEOTIDE SEQUENCE [LARGE SCALE GENOMIC DNA]</scope>
    <source>
        <strain evidence="3">An180</strain>
    </source>
</reference>
<dbReference type="RefSeq" id="WP_087373957.1">
    <property type="nucleotide sequence ID" value="NZ_NFKK01000016.1"/>
</dbReference>
<organism evidence="2 3">
    <name type="scientific">Butyricicoccus pullicaecorum</name>
    <dbReference type="NCBI Taxonomy" id="501571"/>
    <lineage>
        <taxon>Bacteria</taxon>
        <taxon>Bacillati</taxon>
        <taxon>Bacillota</taxon>
        <taxon>Clostridia</taxon>
        <taxon>Eubacteriales</taxon>
        <taxon>Butyricicoccaceae</taxon>
        <taxon>Butyricicoccus</taxon>
    </lineage>
</organism>
<dbReference type="Proteomes" id="UP000195897">
    <property type="component" value="Unassembled WGS sequence"/>
</dbReference>
<evidence type="ECO:0000256" key="1">
    <source>
        <dbReference type="SAM" id="SignalP"/>
    </source>
</evidence>
<dbReference type="InterPro" id="IPR036514">
    <property type="entry name" value="SGNH_hydro_sf"/>
</dbReference>
<dbReference type="Pfam" id="PF00657">
    <property type="entry name" value="Lipase_GDSL"/>
    <property type="match status" value="1"/>
</dbReference>
<accession>A0A1Y4L4Z9</accession>
<gene>
    <name evidence="2" type="ORF">B5F17_11390</name>
</gene>
<dbReference type="Gene3D" id="3.40.50.1110">
    <property type="entry name" value="SGNH hydrolase"/>
    <property type="match status" value="1"/>
</dbReference>
<dbReference type="InterPro" id="IPR001087">
    <property type="entry name" value="GDSL"/>
</dbReference>
<dbReference type="PROSITE" id="PS51257">
    <property type="entry name" value="PROKAR_LIPOPROTEIN"/>
    <property type="match status" value="1"/>
</dbReference>
<dbReference type="EMBL" id="NFKK01000016">
    <property type="protein sequence ID" value="OUP51844.1"/>
    <property type="molecule type" value="Genomic_DNA"/>
</dbReference>
<comment type="caution">
    <text evidence="2">The sequence shown here is derived from an EMBL/GenBank/DDBJ whole genome shotgun (WGS) entry which is preliminary data.</text>
</comment>
<dbReference type="CDD" id="cd00229">
    <property type="entry name" value="SGNH_hydrolase"/>
    <property type="match status" value="1"/>
</dbReference>
<keyword evidence="1" id="KW-0732">Signal</keyword>
<evidence type="ECO:0000313" key="2">
    <source>
        <dbReference type="EMBL" id="OUP51844.1"/>
    </source>
</evidence>
<dbReference type="AlphaFoldDB" id="A0A1Y4L4Z9"/>
<sequence>MRKKAIGFMLAVVYGICVLTACGNGQTAENGAQNDVQVEQAVQTSPITLAAADAVIDGYSYNAEGVQTDTAYDAENQAIVCFGEHSDVQYTVPDIQEGSYDIYVSLSKTTYAFASTPVNITVHDDTSVVRSNLNSCAKDMSDLYEMGIFLAKEDVTLKSGDTITLTGNPGLENMRDGKMLSLMPSLGNVYLYPANSDVAVGYGEGKVETEEAVDESDALSGLNIAWLGSSVTFGMDGNGYAVADAIADNHAATKSYKYAIAGTKLITDKPSSYVERMKQIDPEQAFDLFVVQFSTNDATEKSAVGTVSGSKEMDSFDTMTVTGALEYIIAYIGETWNCPVAIYTNTRYDSPEYTEMMTIIPEIQQKWGVTVIDLWNNDDMNQTIESGEAEKYMIDSIHPNTLGYTEWWTPVFEDALAKMV</sequence>
<name>A0A1Y4L4Z9_9FIRM</name>
<protein>
    <submittedName>
        <fullName evidence="2">Uncharacterized protein</fullName>
    </submittedName>
</protein>